<dbReference type="InterPro" id="IPR012474">
    <property type="entry name" value="Frigida"/>
</dbReference>
<evidence type="ECO:0000256" key="4">
    <source>
        <dbReference type="RuleBase" id="RU364012"/>
    </source>
</evidence>
<dbReference type="Proteomes" id="UP001419268">
    <property type="component" value="Unassembled WGS sequence"/>
</dbReference>
<organism evidence="5 6">
    <name type="scientific">Stephania cephalantha</name>
    <dbReference type="NCBI Taxonomy" id="152367"/>
    <lineage>
        <taxon>Eukaryota</taxon>
        <taxon>Viridiplantae</taxon>
        <taxon>Streptophyta</taxon>
        <taxon>Embryophyta</taxon>
        <taxon>Tracheophyta</taxon>
        <taxon>Spermatophyta</taxon>
        <taxon>Magnoliopsida</taxon>
        <taxon>Ranunculales</taxon>
        <taxon>Menispermaceae</taxon>
        <taxon>Menispermoideae</taxon>
        <taxon>Cissampelideae</taxon>
        <taxon>Stephania</taxon>
    </lineage>
</organism>
<dbReference type="GO" id="GO:0030154">
    <property type="term" value="P:cell differentiation"/>
    <property type="evidence" value="ECO:0007669"/>
    <property type="project" value="UniProtKB-KW"/>
</dbReference>
<dbReference type="AlphaFoldDB" id="A0AAP0EDZ8"/>
<keyword evidence="2 4" id="KW-0221">Differentiation</keyword>
<reference evidence="5 6" key="1">
    <citation type="submission" date="2024-01" db="EMBL/GenBank/DDBJ databases">
        <title>Genome assemblies of Stephania.</title>
        <authorList>
            <person name="Yang L."/>
        </authorList>
    </citation>
    <scope>NUCLEOTIDE SEQUENCE [LARGE SCALE GENOMIC DNA]</scope>
    <source>
        <strain evidence="5">JXDWG</strain>
        <tissue evidence="5">Leaf</tissue>
    </source>
</reference>
<comment type="caution">
    <text evidence="5">The sequence shown here is derived from an EMBL/GenBank/DDBJ whole genome shotgun (WGS) entry which is preliminary data.</text>
</comment>
<protein>
    <recommendedName>
        <fullName evidence="4">FRIGIDA-like protein</fullName>
    </recommendedName>
</protein>
<keyword evidence="3 4" id="KW-0287">Flowering</keyword>
<comment type="similarity">
    <text evidence="1 4">Belongs to the Frigida family.</text>
</comment>
<evidence type="ECO:0000256" key="2">
    <source>
        <dbReference type="ARBA" id="ARBA00022782"/>
    </source>
</evidence>
<dbReference type="PANTHER" id="PTHR31791:SF47">
    <property type="entry name" value="INACTIVE FRIGIDA-LIKE PROTEIN 2"/>
    <property type="match status" value="1"/>
</dbReference>
<evidence type="ECO:0000313" key="5">
    <source>
        <dbReference type="EMBL" id="KAK9089857.1"/>
    </source>
</evidence>
<name>A0AAP0EDZ8_9MAGN</name>
<evidence type="ECO:0000313" key="6">
    <source>
        <dbReference type="Proteomes" id="UP001419268"/>
    </source>
</evidence>
<dbReference type="GO" id="GO:0009908">
    <property type="term" value="P:flower development"/>
    <property type="evidence" value="ECO:0007669"/>
    <property type="project" value="UniProtKB-KW"/>
</dbReference>
<keyword evidence="4" id="KW-0217">Developmental protein</keyword>
<dbReference type="EMBL" id="JBBNAG010000012">
    <property type="protein sequence ID" value="KAK9089857.1"/>
    <property type="molecule type" value="Genomic_DNA"/>
</dbReference>
<proteinExistence type="inferred from homology"/>
<dbReference type="Pfam" id="PF07899">
    <property type="entry name" value="Frigida"/>
    <property type="match status" value="1"/>
</dbReference>
<accession>A0AAP0EDZ8</accession>
<sequence>MASNPPNSSPIPSMEKISDALKAIEPKKQSLREALEHLQAHSSSLASFTLQWKDLEDHFNSVQKSLEERFKALESKEKLIKSGESIEPIAKSIEKASVLVKKEPILGVKDGVLVDSELKSICVKMDGNGLRAYVMRKKERKTSKEDVSAALKWAPDAAKLVLDAMQGFYVGGNRKERGGEAGACKRACVMILEGLLAIAPEIGSSVKAEARKLSLEWKKDVSAEGQGEDQLEALAFLLVVGIYGLTPEFDGKEILELLVSVARRKQAVDMSLALNCKELIPELVQRLCSNGRQIDAVKFIFAFELVDKIPPVPLLQASLKEAKKVANEVRQKGNNSLQSQNEAIAREIAYLKAIIKRVEEHQLESQFPRENVDKRIEQLEKLKASKKRAAAAAIAPAPASTSASNLQQKQKLKQKQQLIGNKRPRVASSNHVDLAVPPVLAPSPQMLPPLSLLSDQGPPYLSSSAHYKAFPGTIPDAPHYSLVGAPPSASHYSLAGAPSNAPNYNFAGADTRVSHHGFPGAASDSAHHLSAPHLTSGLYDRSLAYGSSRLYPSSYSSSYYR</sequence>
<keyword evidence="6" id="KW-1185">Reference proteome</keyword>
<gene>
    <name evidence="5" type="ORF">Scep_028939</name>
</gene>
<evidence type="ECO:0000256" key="3">
    <source>
        <dbReference type="ARBA" id="ARBA00023089"/>
    </source>
</evidence>
<dbReference type="PANTHER" id="PTHR31791">
    <property type="entry name" value="FRIGIDA-LIKE PROTEIN 3-RELATED"/>
    <property type="match status" value="1"/>
</dbReference>
<evidence type="ECO:0000256" key="1">
    <source>
        <dbReference type="ARBA" id="ARBA00008956"/>
    </source>
</evidence>